<reference evidence="2" key="1">
    <citation type="journal article" date="2019" name="Int. J. Syst. Evol. Microbiol.">
        <title>The Global Catalogue of Microorganisms (GCM) 10K type strain sequencing project: providing services to taxonomists for standard genome sequencing and annotation.</title>
        <authorList>
            <consortium name="The Broad Institute Genomics Platform"/>
            <consortium name="The Broad Institute Genome Sequencing Center for Infectious Disease"/>
            <person name="Wu L."/>
            <person name="Ma J."/>
        </authorList>
    </citation>
    <scope>NUCLEOTIDE SEQUENCE [LARGE SCALE GENOMIC DNA]</scope>
    <source>
        <strain evidence="2">CCM 8907</strain>
    </source>
</reference>
<evidence type="ECO:0008006" key="3">
    <source>
        <dbReference type="Google" id="ProtNLM"/>
    </source>
</evidence>
<name>A0ABW1TLN4_9LACO</name>
<keyword evidence="2" id="KW-1185">Reference proteome</keyword>
<evidence type="ECO:0000313" key="1">
    <source>
        <dbReference type="EMBL" id="MFC6274424.1"/>
    </source>
</evidence>
<comment type="caution">
    <text evidence="1">The sequence shown here is derived from an EMBL/GenBank/DDBJ whole genome shotgun (WGS) entry which is preliminary data.</text>
</comment>
<evidence type="ECO:0000313" key="2">
    <source>
        <dbReference type="Proteomes" id="UP001596191"/>
    </source>
</evidence>
<sequence>MSQKQSKYPRFGDNLHPKSNSWSGGFMDWGPVMDWFGTAFKQLWHKIKK</sequence>
<gene>
    <name evidence="1" type="ORF">ACFQET_02720</name>
</gene>
<dbReference type="EMBL" id="JBHSSJ010000002">
    <property type="protein sequence ID" value="MFC6274424.1"/>
    <property type="molecule type" value="Genomic_DNA"/>
</dbReference>
<proteinExistence type="predicted"/>
<dbReference type="Proteomes" id="UP001596191">
    <property type="component" value="Unassembled WGS sequence"/>
</dbReference>
<dbReference type="RefSeq" id="WP_164510957.1">
    <property type="nucleotide sequence ID" value="NZ_JBHSSJ010000002.1"/>
</dbReference>
<organism evidence="1 2">
    <name type="scientific">Levilactobacillus tangyuanensis</name>
    <dbReference type="NCBI Taxonomy" id="2486021"/>
    <lineage>
        <taxon>Bacteria</taxon>
        <taxon>Bacillati</taxon>
        <taxon>Bacillota</taxon>
        <taxon>Bacilli</taxon>
        <taxon>Lactobacillales</taxon>
        <taxon>Lactobacillaceae</taxon>
        <taxon>Levilactobacillus</taxon>
    </lineage>
</organism>
<accession>A0ABW1TLN4</accession>
<protein>
    <recommendedName>
        <fullName evidence="3">Bacteriocin</fullName>
    </recommendedName>
</protein>